<sequence length="363" mass="39000">MTFFLNPLVGSSTGSRTWNQRQRQPGNSISIGATSGRTSESGMQPITNWFRQLAAGDRVDLDQEYQISGAAAAAHHEMIELQSNVARKELDRYLQQEAACDITAAGDVLLYNYHDDPFALAMSTLARKYNYARSTAGAAAGSLVQTTSTGASVLPGQCDVDQLPSSEFHDQVEDGEDFMITLNPADLLLGILTPPRTLDHTKSFESFTAANLHEESTRMSEESGLCSTVIAGDHTTSASLFSTAGHEGSGTAKGFHLSSMEIDCSYSRADDGDDDDERPIAIVQQDPAETRSPHGILPAAHDAVKKSSTGSLQQAKFKPMTVLAKRLKLSLGDKLEDTLLEKIKDAAAKASVAGSRDQQLMIS</sequence>
<protein>
    <submittedName>
        <fullName evidence="2">Uncharacterized protein</fullName>
    </submittedName>
</protein>
<evidence type="ECO:0000313" key="3">
    <source>
        <dbReference type="Proteomes" id="UP001497512"/>
    </source>
</evidence>
<reference evidence="2 3" key="1">
    <citation type="submission" date="2024-02" db="EMBL/GenBank/DDBJ databases">
        <authorList>
            <consortium name="ELIXIR-Norway"/>
            <consortium name="Elixir Norway"/>
        </authorList>
    </citation>
    <scope>NUCLEOTIDE SEQUENCE [LARGE SCALE GENOMIC DNA]</scope>
</reference>
<feature type="region of interest" description="Disordered" evidence="1">
    <location>
        <begin position="12"/>
        <end position="40"/>
    </location>
</feature>
<evidence type="ECO:0000256" key="1">
    <source>
        <dbReference type="SAM" id="MobiDB-lite"/>
    </source>
</evidence>
<dbReference type="EMBL" id="OZ019893">
    <property type="protein sequence ID" value="CAK9191143.1"/>
    <property type="molecule type" value="Genomic_DNA"/>
</dbReference>
<accession>A0ABP0TB78</accession>
<dbReference type="Proteomes" id="UP001497512">
    <property type="component" value="Chromosome 1"/>
</dbReference>
<organism evidence="2 3">
    <name type="scientific">Sphagnum troendelagicum</name>
    <dbReference type="NCBI Taxonomy" id="128251"/>
    <lineage>
        <taxon>Eukaryota</taxon>
        <taxon>Viridiplantae</taxon>
        <taxon>Streptophyta</taxon>
        <taxon>Embryophyta</taxon>
        <taxon>Bryophyta</taxon>
        <taxon>Sphagnophytina</taxon>
        <taxon>Sphagnopsida</taxon>
        <taxon>Sphagnales</taxon>
        <taxon>Sphagnaceae</taxon>
        <taxon>Sphagnum</taxon>
    </lineage>
</organism>
<name>A0ABP0TB78_9BRYO</name>
<proteinExistence type="predicted"/>
<evidence type="ECO:0000313" key="2">
    <source>
        <dbReference type="EMBL" id="CAK9191143.1"/>
    </source>
</evidence>
<gene>
    <name evidence="2" type="ORF">CSSPTR1EN2_LOCUS1243</name>
</gene>
<keyword evidence="3" id="KW-1185">Reference proteome</keyword>